<proteinExistence type="predicted"/>
<organism evidence="1 2">
    <name type="scientific">Janibacter limosus</name>
    <dbReference type="NCBI Taxonomy" id="53458"/>
    <lineage>
        <taxon>Bacteria</taxon>
        <taxon>Bacillati</taxon>
        <taxon>Actinomycetota</taxon>
        <taxon>Actinomycetes</taxon>
        <taxon>Micrococcales</taxon>
        <taxon>Intrasporangiaceae</taxon>
        <taxon>Janibacter</taxon>
    </lineage>
</organism>
<reference evidence="1" key="1">
    <citation type="submission" date="2021-11" db="EMBL/GenBank/DDBJ databases">
        <title>Study of the species diversity of bacterial strains isolated from a unique natural object - Shulgan-Tash cave (Bashkiria).</title>
        <authorList>
            <person name="Sazanova A.L."/>
            <person name="Chirak E.R."/>
            <person name="Safronova V.I."/>
        </authorList>
    </citation>
    <scope>NUCLEOTIDE SEQUENCE</scope>
    <source>
        <strain evidence="1">P1</strain>
    </source>
</reference>
<gene>
    <name evidence="1" type="ORF">LP422_14835</name>
</gene>
<sequence>MTTCGPDAGRTHDLTPGRHTIGRGEAATLRLADDALSREHLELTVDRDGIHLRDLGHDQRHPAGRRARTARWRARALRLPPAGGPQQPDHRGPPSSTRQTHPDRRGNPRGSTRPRTCPAPRRP</sequence>
<dbReference type="Proteomes" id="UP001059663">
    <property type="component" value="Chromosome"/>
</dbReference>
<accession>A0AC61U1S1</accession>
<protein>
    <submittedName>
        <fullName evidence="1">FHA domain-containing protein</fullName>
    </submittedName>
</protein>
<dbReference type="EMBL" id="CP087977">
    <property type="protein sequence ID" value="UUZ43950.1"/>
    <property type="molecule type" value="Genomic_DNA"/>
</dbReference>
<evidence type="ECO:0000313" key="1">
    <source>
        <dbReference type="EMBL" id="UUZ43950.1"/>
    </source>
</evidence>
<name>A0AC61U1S1_9MICO</name>
<evidence type="ECO:0000313" key="2">
    <source>
        <dbReference type="Proteomes" id="UP001059663"/>
    </source>
</evidence>